<protein>
    <submittedName>
        <fullName evidence="1">Uncharacterized protein</fullName>
    </submittedName>
</protein>
<keyword evidence="2" id="KW-1185">Reference proteome</keyword>
<dbReference type="KEGG" id="bfz:BAU07_26485"/>
<dbReference type="AlphaFoldDB" id="A0A193GMZ9"/>
<organism evidence="1 2">
    <name type="scientific">Bordetella flabilis</name>
    <dbReference type="NCBI Taxonomy" id="463014"/>
    <lineage>
        <taxon>Bacteria</taxon>
        <taxon>Pseudomonadati</taxon>
        <taxon>Pseudomonadota</taxon>
        <taxon>Betaproteobacteria</taxon>
        <taxon>Burkholderiales</taxon>
        <taxon>Alcaligenaceae</taxon>
        <taxon>Bordetella</taxon>
    </lineage>
</organism>
<geneLocation type="plasmid" evidence="1 2">
    <name>unnamed1</name>
</geneLocation>
<dbReference type="EMBL" id="CP016173">
    <property type="protein sequence ID" value="ANN80871.1"/>
    <property type="molecule type" value="Genomic_DNA"/>
</dbReference>
<reference evidence="1 2" key="1">
    <citation type="submission" date="2016-06" db="EMBL/GenBank/DDBJ databases">
        <title>Complete genome sequences of Bordetella bronchialis and Bordetella flabilis.</title>
        <authorList>
            <person name="LiPuma J.J."/>
            <person name="Spilker T."/>
        </authorList>
    </citation>
    <scope>NUCLEOTIDE SEQUENCE [LARGE SCALE GENOMIC DNA]</scope>
    <source>
        <strain evidence="1 2">AU10664</strain>
        <plasmid evidence="1 2">unnamed1</plasmid>
    </source>
</reference>
<gene>
    <name evidence="1" type="ORF">BAU07_26485</name>
</gene>
<dbReference type="RefSeq" id="WP_066665916.1">
    <property type="nucleotide sequence ID" value="NZ_CBCSCL010000020.1"/>
</dbReference>
<keyword evidence="1" id="KW-0614">Plasmid</keyword>
<dbReference type="Proteomes" id="UP000091926">
    <property type="component" value="Plasmid unnamed1"/>
</dbReference>
<evidence type="ECO:0000313" key="1">
    <source>
        <dbReference type="EMBL" id="ANN80871.1"/>
    </source>
</evidence>
<sequence length="105" mass="12095">MNVQQLRDYLDALLKSGVSPDTPICIAANSEASEVDNIAIVSGPFREDPAPKMPAFLHSEGKFVFLETCDDYEWMGRQQYQRIDAPPVPEKEWAPGREWWLRDRR</sequence>
<proteinExistence type="predicted"/>
<evidence type="ECO:0000313" key="2">
    <source>
        <dbReference type="Proteomes" id="UP000091926"/>
    </source>
</evidence>
<name>A0A193GMZ9_9BORD</name>
<accession>A0A193GMZ9</accession>